<evidence type="ECO:0000259" key="4">
    <source>
        <dbReference type="Pfam" id="PF07833"/>
    </source>
</evidence>
<evidence type="ECO:0000256" key="1">
    <source>
        <dbReference type="ARBA" id="ARBA00022658"/>
    </source>
</evidence>
<keyword evidence="7" id="KW-1185">Reference proteome</keyword>
<dbReference type="PROSITE" id="PS50012">
    <property type="entry name" value="RCC1_3"/>
    <property type="match status" value="3"/>
</dbReference>
<evidence type="ECO:0000256" key="2">
    <source>
        <dbReference type="ARBA" id="ARBA00022737"/>
    </source>
</evidence>
<protein>
    <submittedName>
        <fullName evidence="6">Uncharacterized protein</fullName>
    </submittedName>
</protein>
<dbReference type="PANTHER" id="PTHR45982">
    <property type="entry name" value="REGULATOR OF CHROMOSOME CONDENSATION"/>
    <property type="match status" value="1"/>
</dbReference>
<evidence type="ECO:0000313" key="7">
    <source>
        <dbReference type="Proteomes" id="UP000235589"/>
    </source>
</evidence>
<dbReference type="InterPro" id="IPR009091">
    <property type="entry name" value="RCC1/BLIP-II"/>
</dbReference>
<dbReference type="InterPro" id="IPR012854">
    <property type="entry name" value="Cu_amine_oxidase-like_N"/>
</dbReference>
<dbReference type="Pfam" id="PF07833">
    <property type="entry name" value="Cu_amine_oxidN1"/>
    <property type="match status" value="1"/>
</dbReference>
<dbReference type="RefSeq" id="WP_102365627.1">
    <property type="nucleotide sequence ID" value="NZ_CP020991.1"/>
</dbReference>
<dbReference type="InterPro" id="IPR058923">
    <property type="entry name" value="RCC1-like_dom"/>
</dbReference>
<sequence>MKSISKLICLFLTMSIFITMSGYAAQNHTAYINENGEVIETGIDIIVDGAALDFSGVHEPVIIDGRTLIPMRKLFETLNAEVSWDENEHSITASSNGTTVKLFIDNSVMYVNGVSTVLDTAPRLMKYNDNFDTTMVPVRAVSESFSCDVNWDEENYSVIITTIPTETTAPQTEPPTATGAPNISDKIQTQNRVAVYGENIAFIKDDGSVWVSSNGETPVKISGIENAAAVELGRNFGYALLQNGTVYSWGTSNDYGQLGRNDSMLDNTPGLIDGLKDIIKIGSGTYFGIALSSDGTLYTWGRNDKGQLGNGTTTDSTVPVSVSETKFKDAAAGSGHVAAVSTNGTVYTWGENGEGQLGRGSESSKYLTSPGYIKTMYDIESVYAGPNSSAAIRSDKSIYMWGTTYLGQLGKDEKPIILDNNEENLVITDSDGYYKYDKPRRMRYCYWDIDERDYKGGIITTAETVSCGEYQTAALCGDKLYMWGDSPKLSPKLDSQFEHFCAQEYTSLSGIIGIYAGDQKTMYALDNNGTLWKLTYNEKQELFNLN</sequence>
<dbReference type="SUPFAM" id="SSF55383">
    <property type="entry name" value="Copper amine oxidase, domain N"/>
    <property type="match status" value="1"/>
</dbReference>
<dbReference type="EMBL" id="CP020991">
    <property type="protein sequence ID" value="AUO19419.1"/>
    <property type="molecule type" value="Genomic_DNA"/>
</dbReference>
<dbReference type="Gene3D" id="2.130.10.30">
    <property type="entry name" value="Regulator of chromosome condensation 1/beta-lactamase-inhibitor protein II"/>
    <property type="match status" value="1"/>
</dbReference>
<dbReference type="InterPro" id="IPR036582">
    <property type="entry name" value="Mao_N_sf"/>
</dbReference>
<dbReference type="Pfam" id="PF25390">
    <property type="entry name" value="WD40_RLD"/>
    <property type="match status" value="1"/>
</dbReference>
<dbReference type="Proteomes" id="UP000235589">
    <property type="component" value="Chromosome"/>
</dbReference>
<dbReference type="Gene3D" id="3.30.457.10">
    <property type="entry name" value="Copper amine oxidase-like, N-terminal domain"/>
    <property type="match status" value="1"/>
</dbReference>
<evidence type="ECO:0000259" key="5">
    <source>
        <dbReference type="Pfam" id="PF25390"/>
    </source>
</evidence>
<dbReference type="AlphaFoldDB" id="A0A2K9P3J7"/>
<keyword evidence="3" id="KW-0732">Signal</keyword>
<dbReference type="KEGG" id="mpec:B9O19_01258"/>
<dbReference type="InterPro" id="IPR000408">
    <property type="entry name" value="Reg_chr_condens"/>
</dbReference>
<evidence type="ECO:0000313" key="6">
    <source>
        <dbReference type="EMBL" id="AUO19419.1"/>
    </source>
</evidence>
<feature type="domain" description="Copper amine oxidase-like N-terminal" evidence="4">
    <location>
        <begin position="48"/>
        <end position="160"/>
    </location>
</feature>
<proteinExistence type="predicted"/>
<gene>
    <name evidence="6" type="ORF">B9O19_01258</name>
</gene>
<dbReference type="GeneID" id="98062660"/>
<dbReference type="PANTHER" id="PTHR45982:SF1">
    <property type="entry name" value="REGULATOR OF CHROMOSOME CONDENSATION"/>
    <property type="match status" value="1"/>
</dbReference>
<dbReference type="InterPro" id="IPR051553">
    <property type="entry name" value="Ran_GTPase-activating"/>
</dbReference>
<reference evidence="6 7" key="1">
    <citation type="submission" date="2017-04" db="EMBL/GenBank/DDBJ databases">
        <title>Monoglobus pectinilyticus 14 draft genome.</title>
        <authorList>
            <person name="Kim C."/>
            <person name="Rosendale D.I."/>
            <person name="Kelly W.J."/>
            <person name="Tannock G.W."/>
            <person name="Patchett M.L."/>
            <person name="Jordens J.Z."/>
        </authorList>
    </citation>
    <scope>NUCLEOTIDE SEQUENCE [LARGE SCALE GENOMIC DNA]</scope>
    <source>
        <strain evidence="6 7">14</strain>
    </source>
</reference>
<dbReference type="OrthoDB" id="27389at2"/>
<keyword evidence="2" id="KW-0677">Repeat</keyword>
<keyword evidence="1" id="KW-0344">Guanine-nucleotide releasing factor</keyword>
<dbReference type="PRINTS" id="PR00633">
    <property type="entry name" value="RCCNDNSATION"/>
</dbReference>
<feature type="chain" id="PRO_5039040167" evidence="3">
    <location>
        <begin position="25"/>
        <end position="546"/>
    </location>
</feature>
<feature type="signal peptide" evidence="3">
    <location>
        <begin position="1"/>
        <end position="24"/>
    </location>
</feature>
<accession>A0A2K9P3J7</accession>
<organism evidence="6 7">
    <name type="scientific">Monoglobus pectinilyticus</name>
    <dbReference type="NCBI Taxonomy" id="1981510"/>
    <lineage>
        <taxon>Bacteria</taxon>
        <taxon>Bacillati</taxon>
        <taxon>Bacillota</taxon>
        <taxon>Clostridia</taxon>
        <taxon>Monoglobales</taxon>
        <taxon>Monoglobaceae</taxon>
        <taxon>Monoglobus</taxon>
    </lineage>
</organism>
<feature type="domain" description="RCC1-like" evidence="5">
    <location>
        <begin position="214"/>
        <end position="412"/>
    </location>
</feature>
<dbReference type="SUPFAM" id="SSF50985">
    <property type="entry name" value="RCC1/BLIP-II"/>
    <property type="match status" value="2"/>
</dbReference>
<evidence type="ECO:0000256" key="3">
    <source>
        <dbReference type="SAM" id="SignalP"/>
    </source>
</evidence>
<name>A0A2K9P3J7_9FIRM</name>